<dbReference type="AlphaFoldDB" id="A0A0Q3T5V9"/>
<dbReference type="PATRIC" id="fig|1637975.4.peg.1774"/>
<dbReference type="Gene3D" id="3.10.350.10">
    <property type="entry name" value="LysM domain"/>
    <property type="match status" value="1"/>
</dbReference>
<proteinExistence type="predicted"/>
<dbReference type="Pfam" id="PF01476">
    <property type="entry name" value="LysM"/>
    <property type="match status" value="1"/>
</dbReference>
<dbReference type="InterPro" id="IPR018392">
    <property type="entry name" value="LysM"/>
</dbReference>
<name>A0A0Q3T5V9_9BACI</name>
<dbReference type="Proteomes" id="UP000050996">
    <property type="component" value="Unassembled WGS sequence"/>
</dbReference>
<feature type="domain" description="LysM" evidence="2">
    <location>
        <begin position="166"/>
        <end position="216"/>
    </location>
</feature>
<dbReference type="RefSeq" id="WP_056683884.1">
    <property type="nucleotide sequence ID" value="NZ_LJIX01000006.1"/>
</dbReference>
<reference evidence="3 4" key="1">
    <citation type="submission" date="2015-09" db="EMBL/GenBank/DDBJ databases">
        <title>Genome sequencing project for genomic taxonomy and phylogenomics of Bacillus-like bacteria.</title>
        <authorList>
            <person name="Liu B."/>
            <person name="Wang J."/>
            <person name="Zhu Y."/>
            <person name="Liu G."/>
            <person name="Chen Q."/>
            <person name="Chen Z."/>
            <person name="Lan J."/>
            <person name="Che J."/>
            <person name="Ge C."/>
            <person name="Shi H."/>
            <person name="Pan Z."/>
            <person name="Liu X."/>
        </authorList>
    </citation>
    <scope>NUCLEOTIDE SEQUENCE [LARGE SCALE GENOMIC DNA]</scope>
    <source>
        <strain evidence="3 4">FJAT-18043</strain>
    </source>
</reference>
<dbReference type="STRING" id="1637975.AN957_09950"/>
<accession>A0A0Q3T5V9</accession>
<evidence type="ECO:0000313" key="3">
    <source>
        <dbReference type="EMBL" id="KQL18861.1"/>
    </source>
</evidence>
<dbReference type="PANTHER" id="PTHR34700:SF4">
    <property type="entry name" value="PHAGE-LIKE ELEMENT PBSX PROTEIN XKDP"/>
    <property type="match status" value="1"/>
</dbReference>
<evidence type="ECO:0000259" key="2">
    <source>
        <dbReference type="PROSITE" id="PS51782"/>
    </source>
</evidence>
<dbReference type="SMART" id="SM00257">
    <property type="entry name" value="LysM"/>
    <property type="match status" value="1"/>
</dbReference>
<evidence type="ECO:0000313" key="4">
    <source>
        <dbReference type="Proteomes" id="UP000050996"/>
    </source>
</evidence>
<sequence>MGKVQFWLINGSKRIQLPVNPETMSVSSPFGFEDVTVAQLGEITVIGDVMLREVTFSSFFPRDYNPSYCEYSRLPRPTDIHNLLERWKRERKPIRFVVTGTIVNFDVTIRDFTVEPERAGSPGDLYFSMTLKEYRHFTVKKVKESDGKAKASKGNERPAPPPSKSTNYSVKKGDSLWKIAAREYGDGNQWRKLYDANKAIVGKNPNLIYPGQKLVIPR</sequence>
<gene>
    <name evidence="3" type="ORF">AN957_09950</name>
</gene>
<dbReference type="PANTHER" id="PTHR34700">
    <property type="entry name" value="POTASSIUM BINDING PROTEIN KBP"/>
    <property type="match status" value="1"/>
</dbReference>
<feature type="region of interest" description="Disordered" evidence="1">
    <location>
        <begin position="145"/>
        <end position="170"/>
    </location>
</feature>
<evidence type="ECO:0000256" key="1">
    <source>
        <dbReference type="SAM" id="MobiDB-lite"/>
    </source>
</evidence>
<protein>
    <recommendedName>
        <fullName evidence="2">LysM domain-containing protein</fullName>
    </recommendedName>
</protein>
<dbReference type="PROSITE" id="PS51782">
    <property type="entry name" value="LYSM"/>
    <property type="match status" value="1"/>
</dbReference>
<dbReference type="InterPro" id="IPR036779">
    <property type="entry name" value="LysM_dom_sf"/>
</dbReference>
<dbReference type="EMBL" id="LJIX01000006">
    <property type="protein sequence ID" value="KQL18861.1"/>
    <property type="molecule type" value="Genomic_DNA"/>
</dbReference>
<feature type="compositionally biased region" description="Basic and acidic residues" evidence="1">
    <location>
        <begin position="145"/>
        <end position="156"/>
    </location>
</feature>
<dbReference type="InterPro" id="IPR052196">
    <property type="entry name" value="Bact_Kbp"/>
</dbReference>
<organism evidence="3 4">
    <name type="scientific">Cytobacillus solani</name>
    <dbReference type="NCBI Taxonomy" id="1637975"/>
    <lineage>
        <taxon>Bacteria</taxon>
        <taxon>Bacillati</taxon>
        <taxon>Bacillota</taxon>
        <taxon>Bacilli</taxon>
        <taxon>Bacillales</taxon>
        <taxon>Bacillaceae</taxon>
        <taxon>Cytobacillus</taxon>
    </lineage>
</organism>
<dbReference type="CDD" id="cd00118">
    <property type="entry name" value="LysM"/>
    <property type="match status" value="1"/>
</dbReference>
<keyword evidence="4" id="KW-1185">Reference proteome</keyword>
<comment type="caution">
    <text evidence="3">The sequence shown here is derived from an EMBL/GenBank/DDBJ whole genome shotgun (WGS) entry which is preliminary data.</text>
</comment>
<dbReference type="SUPFAM" id="SSF54106">
    <property type="entry name" value="LysM domain"/>
    <property type="match status" value="1"/>
</dbReference>